<evidence type="ECO:0000256" key="2">
    <source>
        <dbReference type="ARBA" id="ARBA00023242"/>
    </source>
</evidence>
<dbReference type="InterPro" id="IPR051219">
    <property type="entry name" value="Heterochromatin_chromo-domain"/>
</dbReference>
<reference evidence="5" key="1">
    <citation type="journal article" date="2023" name="G3 (Bethesda)">
        <title>Whole genome assembly and annotation of the endangered Caribbean coral Acropora cervicornis.</title>
        <authorList>
            <person name="Selwyn J.D."/>
            <person name="Vollmer S.V."/>
        </authorList>
    </citation>
    <scope>NUCLEOTIDE SEQUENCE</scope>
    <source>
        <strain evidence="5">K2</strain>
    </source>
</reference>
<dbReference type="Gene3D" id="2.40.50.40">
    <property type="match status" value="1"/>
</dbReference>
<protein>
    <submittedName>
        <fullName evidence="5">Chromodomain Y-like protein 2</fullName>
    </submittedName>
</protein>
<dbReference type="InterPro" id="IPR000953">
    <property type="entry name" value="Chromo/chromo_shadow_dom"/>
</dbReference>
<dbReference type="SMART" id="SM00298">
    <property type="entry name" value="CHROMO"/>
    <property type="match status" value="1"/>
</dbReference>
<dbReference type="InterPro" id="IPR017984">
    <property type="entry name" value="Chromo_dom_subgr"/>
</dbReference>
<keyword evidence="2" id="KW-0539">Nucleus</keyword>
<keyword evidence="6" id="KW-1185">Reference proteome</keyword>
<dbReference type="Pfam" id="PF00385">
    <property type="entry name" value="Chromo"/>
    <property type="match status" value="1"/>
</dbReference>
<dbReference type="PRINTS" id="PR00504">
    <property type="entry name" value="CHROMODOMAIN"/>
</dbReference>
<dbReference type="EMBL" id="JARQWQ010000117">
    <property type="protein sequence ID" value="KAK2549973.1"/>
    <property type="molecule type" value="Genomic_DNA"/>
</dbReference>
<dbReference type="PROSITE" id="PS00598">
    <property type="entry name" value="CHROMO_1"/>
    <property type="match status" value="1"/>
</dbReference>
<feature type="domain" description="Chromo" evidence="4">
    <location>
        <begin position="10"/>
        <end position="69"/>
    </location>
</feature>
<keyword evidence="3" id="KW-0812">Transmembrane</keyword>
<dbReference type="AlphaFoldDB" id="A0AAD9PW06"/>
<evidence type="ECO:0000256" key="3">
    <source>
        <dbReference type="SAM" id="Phobius"/>
    </source>
</evidence>
<organism evidence="5 6">
    <name type="scientific">Acropora cervicornis</name>
    <name type="common">Staghorn coral</name>
    <dbReference type="NCBI Taxonomy" id="6130"/>
    <lineage>
        <taxon>Eukaryota</taxon>
        <taxon>Metazoa</taxon>
        <taxon>Cnidaria</taxon>
        <taxon>Anthozoa</taxon>
        <taxon>Hexacorallia</taxon>
        <taxon>Scleractinia</taxon>
        <taxon>Astrocoeniina</taxon>
        <taxon>Acroporidae</taxon>
        <taxon>Acropora</taxon>
    </lineage>
</organism>
<dbReference type="SUPFAM" id="SSF54160">
    <property type="entry name" value="Chromo domain-like"/>
    <property type="match status" value="1"/>
</dbReference>
<comment type="subcellular location">
    <subcellularLocation>
        <location evidence="1">Nucleus</location>
    </subcellularLocation>
</comment>
<evidence type="ECO:0000259" key="4">
    <source>
        <dbReference type="PROSITE" id="PS50013"/>
    </source>
</evidence>
<proteinExistence type="predicted"/>
<dbReference type="PROSITE" id="PS50013">
    <property type="entry name" value="CHROMO_2"/>
    <property type="match status" value="1"/>
</dbReference>
<dbReference type="GO" id="GO:0005634">
    <property type="term" value="C:nucleus"/>
    <property type="evidence" value="ECO:0007669"/>
    <property type="project" value="UniProtKB-SubCell"/>
</dbReference>
<comment type="caution">
    <text evidence="5">The sequence shown here is derived from an EMBL/GenBank/DDBJ whole genome shotgun (WGS) entry which is preliminary data.</text>
</comment>
<dbReference type="Proteomes" id="UP001249851">
    <property type="component" value="Unassembled WGS sequence"/>
</dbReference>
<reference evidence="5" key="2">
    <citation type="journal article" date="2023" name="Science">
        <title>Genomic signatures of disease resistance in endangered staghorn corals.</title>
        <authorList>
            <person name="Vollmer S.V."/>
            <person name="Selwyn J.D."/>
            <person name="Despard B.A."/>
            <person name="Roesel C.L."/>
        </authorList>
    </citation>
    <scope>NUCLEOTIDE SEQUENCE</scope>
    <source>
        <strain evidence="5">K2</strain>
    </source>
</reference>
<keyword evidence="3" id="KW-1133">Transmembrane helix</keyword>
<dbReference type="InterPro" id="IPR023780">
    <property type="entry name" value="Chromo_domain"/>
</dbReference>
<evidence type="ECO:0000313" key="5">
    <source>
        <dbReference type="EMBL" id="KAK2549973.1"/>
    </source>
</evidence>
<keyword evidence="3" id="KW-0472">Membrane</keyword>
<dbReference type="InterPro" id="IPR016197">
    <property type="entry name" value="Chromo-like_dom_sf"/>
</dbReference>
<evidence type="ECO:0000313" key="6">
    <source>
        <dbReference type="Proteomes" id="UP001249851"/>
    </source>
</evidence>
<gene>
    <name evidence="5" type="ORF">P5673_029425</name>
</gene>
<dbReference type="PANTHER" id="PTHR22812">
    <property type="entry name" value="CHROMOBOX PROTEIN"/>
    <property type="match status" value="1"/>
</dbReference>
<dbReference type="InterPro" id="IPR023779">
    <property type="entry name" value="Chromodomain_CS"/>
</dbReference>
<evidence type="ECO:0000256" key="1">
    <source>
        <dbReference type="ARBA" id="ARBA00004123"/>
    </source>
</evidence>
<dbReference type="CDD" id="cd00024">
    <property type="entry name" value="CD_CSD"/>
    <property type="match status" value="1"/>
</dbReference>
<sequence length="179" mass="20552">MDSSGDEQLFEVESIVGKRQRQGKIEYLIRWKGFGQSEDSWEPVKNLQGCQELIKRFNKSSRKENIPEEFTKLKQPKISSTESDYLIVHRKEGPLPSKKGQKEEKKMISNVVIEQDNDNSKRRKNKTTQETILKEESVSKTVDGKRELFKIVTGLTLFTLAAMVFLSFIPGVGIPSMNR</sequence>
<accession>A0AAD9PW06</accession>
<feature type="transmembrane region" description="Helical" evidence="3">
    <location>
        <begin position="148"/>
        <end position="169"/>
    </location>
</feature>
<name>A0AAD9PW06_ACRCE</name>